<evidence type="ECO:0000256" key="7">
    <source>
        <dbReference type="ARBA" id="ARBA00048277"/>
    </source>
</evidence>
<organism evidence="9 10">
    <name type="scientific">Euroglyphus maynei</name>
    <name type="common">Mayne's house dust mite</name>
    <dbReference type="NCBI Taxonomy" id="6958"/>
    <lineage>
        <taxon>Eukaryota</taxon>
        <taxon>Metazoa</taxon>
        <taxon>Ecdysozoa</taxon>
        <taxon>Arthropoda</taxon>
        <taxon>Chelicerata</taxon>
        <taxon>Arachnida</taxon>
        <taxon>Acari</taxon>
        <taxon>Acariformes</taxon>
        <taxon>Sarcoptiformes</taxon>
        <taxon>Astigmata</taxon>
        <taxon>Psoroptidia</taxon>
        <taxon>Analgoidea</taxon>
        <taxon>Pyroglyphidae</taxon>
        <taxon>Pyroglyphinae</taxon>
        <taxon>Euroglyphus</taxon>
    </lineage>
</organism>
<evidence type="ECO:0000256" key="2">
    <source>
        <dbReference type="ARBA" id="ARBA00022598"/>
    </source>
</evidence>
<dbReference type="EMBL" id="MUJZ01071444">
    <property type="protein sequence ID" value="OTF69267.1"/>
    <property type="molecule type" value="Genomic_DNA"/>
</dbReference>
<dbReference type="Proteomes" id="UP000194236">
    <property type="component" value="Unassembled WGS sequence"/>
</dbReference>
<accession>A0A1Y3AMM3</accession>
<dbReference type="GO" id="GO:0031956">
    <property type="term" value="F:medium-chain fatty acid-CoA ligase activity"/>
    <property type="evidence" value="ECO:0007669"/>
    <property type="project" value="UniProtKB-EC"/>
</dbReference>
<keyword evidence="10" id="KW-1185">Reference proteome</keyword>
<evidence type="ECO:0000256" key="5">
    <source>
        <dbReference type="ARBA" id="ARBA00039638"/>
    </source>
</evidence>
<dbReference type="InterPro" id="IPR000873">
    <property type="entry name" value="AMP-dep_synth/lig_dom"/>
</dbReference>
<dbReference type="PROSITE" id="PS00455">
    <property type="entry name" value="AMP_BINDING"/>
    <property type="match status" value="1"/>
</dbReference>
<comment type="catalytic activity">
    <reaction evidence="7">
        <text>a medium-chain fatty acid + ATP + CoA = a medium-chain fatty acyl-CoA + AMP + diphosphate</text>
        <dbReference type="Rhea" id="RHEA:48340"/>
        <dbReference type="ChEBI" id="CHEBI:30616"/>
        <dbReference type="ChEBI" id="CHEBI:33019"/>
        <dbReference type="ChEBI" id="CHEBI:57287"/>
        <dbReference type="ChEBI" id="CHEBI:59558"/>
        <dbReference type="ChEBI" id="CHEBI:90546"/>
        <dbReference type="ChEBI" id="CHEBI:456215"/>
        <dbReference type="EC" id="6.2.1.2"/>
    </reaction>
</comment>
<name>A0A1Y3AMM3_EURMA</name>
<dbReference type="InterPro" id="IPR042099">
    <property type="entry name" value="ANL_N_sf"/>
</dbReference>
<dbReference type="OrthoDB" id="10253115at2759"/>
<evidence type="ECO:0000256" key="1">
    <source>
        <dbReference type="ARBA" id="ARBA00006432"/>
    </source>
</evidence>
<comment type="catalytic activity">
    <reaction evidence="6">
        <text>octanoate + ATP + CoA = octanoyl-CoA + AMP + diphosphate</text>
        <dbReference type="Rhea" id="RHEA:33631"/>
        <dbReference type="ChEBI" id="CHEBI:25646"/>
        <dbReference type="ChEBI" id="CHEBI:30616"/>
        <dbReference type="ChEBI" id="CHEBI:33019"/>
        <dbReference type="ChEBI" id="CHEBI:57287"/>
        <dbReference type="ChEBI" id="CHEBI:57386"/>
        <dbReference type="ChEBI" id="CHEBI:456215"/>
    </reaction>
</comment>
<comment type="caution">
    <text evidence="9">The sequence shown here is derived from an EMBL/GenBank/DDBJ whole genome shotgun (WGS) entry which is preliminary data.</text>
</comment>
<evidence type="ECO:0000313" key="10">
    <source>
        <dbReference type="Proteomes" id="UP000194236"/>
    </source>
</evidence>
<dbReference type="EC" id="6.2.1.2" evidence="4"/>
<comment type="function">
    <text evidence="3">Acyl-CoA synthases catalyze the initial reaction in fatty acid metabolism, by forming a thioester with CoA. Has some preference toward medium-chain substrates. Plays a role in adipocyte differentiation.</text>
</comment>
<proteinExistence type="inferred from homology"/>
<comment type="similarity">
    <text evidence="1">Belongs to the ATP-dependent AMP-binding enzyme family.</text>
</comment>
<dbReference type="PANTHER" id="PTHR43201:SF5">
    <property type="entry name" value="MEDIUM-CHAIN ACYL-COA LIGASE ACSF2, MITOCHONDRIAL"/>
    <property type="match status" value="1"/>
</dbReference>
<reference evidence="9 10" key="1">
    <citation type="submission" date="2017-03" db="EMBL/GenBank/DDBJ databases">
        <title>Genome Survey of Euroglyphus maynei.</title>
        <authorList>
            <person name="Arlian L.G."/>
            <person name="Morgan M.S."/>
            <person name="Rider S.D."/>
        </authorList>
    </citation>
    <scope>NUCLEOTIDE SEQUENCE [LARGE SCALE GENOMIC DNA]</scope>
    <source>
        <strain evidence="9">Arlian Lab</strain>
        <tissue evidence="9">Whole body</tissue>
    </source>
</reference>
<dbReference type="InterPro" id="IPR020845">
    <property type="entry name" value="AMP-binding_CS"/>
</dbReference>
<evidence type="ECO:0000313" key="9">
    <source>
        <dbReference type="EMBL" id="OTF69267.1"/>
    </source>
</evidence>
<evidence type="ECO:0000259" key="8">
    <source>
        <dbReference type="Pfam" id="PF00501"/>
    </source>
</evidence>
<evidence type="ECO:0000256" key="6">
    <source>
        <dbReference type="ARBA" id="ARBA00047319"/>
    </source>
</evidence>
<evidence type="ECO:0000256" key="3">
    <source>
        <dbReference type="ARBA" id="ARBA00037247"/>
    </source>
</evidence>
<dbReference type="SUPFAM" id="SSF56801">
    <property type="entry name" value="Acetyl-CoA synthetase-like"/>
    <property type="match status" value="1"/>
</dbReference>
<dbReference type="Gene3D" id="3.40.50.12780">
    <property type="entry name" value="N-terminal domain of ligase-like"/>
    <property type="match status" value="1"/>
</dbReference>
<dbReference type="Pfam" id="PF00501">
    <property type="entry name" value="AMP-binding"/>
    <property type="match status" value="1"/>
</dbReference>
<gene>
    <name evidence="9" type="ORF">BLA29_012969</name>
</gene>
<evidence type="ECO:0000256" key="4">
    <source>
        <dbReference type="ARBA" id="ARBA00039009"/>
    </source>
</evidence>
<keyword evidence="2" id="KW-0436">Ligase</keyword>
<dbReference type="PANTHER" id="PTHR43201">
    <property type="entry name" value="ACYL-COA SYNTHETASE"/>
    <property type="match status" value="1"/>
</dbReference>
<dbReference type="AlphaFoldDB" id="A0A1Y3AMM3"/>
<dbReference type="GO" id="GO:0006631">
    <property type="term" value="P:fatty acid metabolic process"/>
    <property type="evidence" value="ECO:0007669"/>
    <property type="project" value="TreeGrafter"/>
</dbReference>
<feature type="domain" description="AMP-dependent synthetase/ligase" evidence="8">
    <location>
        <begin position="36"/>
        <end position="153"/>
    </location>
</feature>
<protein>
    <recommendedName>
        <fullName evidence="5">Medium-chain acyl-CoA ligase ACSF2, mitochondrial</fullName>
        <ecNumber evidence="4">6.2.1.2</ecNumber>
    </recommendedName>
</protein>
<feature type="non-terminal residue" evidence="9">
    <location>
        <position position="156"/>
    </location>
</feature>
<sequence>MDGNGFSESDLQDSRHRETISLFELEKLKQQTGELDSSITNLVLPDDPAVIMFTSGTTGRPKGACITHFNMINTVTMCAYRAGIEENSVFCVPLPFFHAFAGILGNLIPISLETGRIMIPCLKYDVKQLTQSINEHGATHMLATPTLAIDLLNYLR</sequence>